<comment type="caution">
    <text evidence="5">The sequence shown here is derived from an EMBL/GenBank/DDBJ whole genome shotgun (WGS) entry which is preliminary data.</text>
</comment>
<keyword evidence="6" id="KW-1185">Reference proteome</keyword>
<accession>A0AAE2BNN4</accession>
<dbReference type="FunFam" id="3.30.559.10:FF:000008">
    <property type="entry name" value="Tryptamine hydroxycinnamoyl transferase"/>
    <property type="match status" value="1"/>
</dbReference>
<dbReference type="Proteomes" id="UP001289374">
    <property type="component" value="Unassembled WGS sequence"/>
</dbReference>
<feature type="region of interest" description="Disordered" evidence="4">
    <location>
        <begin position="198"/>
        <end position="228"/>
    </location>
</feature>
<reference evidence="5" key="1">
    <citation type="submission" date="2020-06" db="EMBL/GenBank/DDBJ databases">
        <authorList>
            <person name="Li T."/>
            <person name="Hu X."/>
            <person name="Zhang T."/>
            <person name="Song X."/>
            <person name="Zhang H."/>
            <person name="Dai N."/>
            <person name="Sheng W."/>
            <person name="Hou X."/>
            <person name="Wei L."/>
        </authorList>
    </citation>
    <scope>NUCLEOTIDE SEQUENCE</scope>
    <source>
        <strain evidence="5">K16</strain>
        <tissue evidence="5">Leaf</tissue>
    </source>
</reference>
<keyword evidence="3" id="KW-0012">Acyltransferase</keyword>
<reference evidence="5" key="2">
    <citation type="journal article" date="2024" name="Plant">
        <title>Genomic evolution and insights into agronomic trait innovations of Sesamum species.</title>
        <authorList>
            <person name="Miao H."/>
            <person name="Wang L."/>
            <person name="Qu L."/>
            <person name="Liu H."/>
            <person name="Sun Y."/>
            <person name="Le M."/>
            <person name="Wang Q."/>
            <person name="Wei S."/>
            <person name="Zheng Y."/>
            <person name="Lin W."/>
            <person name="Duan Y."/>
            <person name="Cao H."/>
            <person name="Xiong S."/>
            <person name="Wang X."/>
            <person name="Wei L."/>
            <person name="Li C."/>
            <person name="Ma Q."/>
            <person name="Ju M."/>
            <person name="Zhao R."/>
            <person name="Li G."/>
            <person name="Mu C."/>
            <person name="Tian Q."/>
            <person name="Mei H."/>
            <person name="Zhang T."/>
            <person name="Gao T."/>
            <person name="Zhang H."/>
        </authorList>
    </citation>
    <scope>NUCLEOTIDE SEQUENCE</scope>
    <source>
        <strain evidence="5">K16</strain>
    </source>
</reference>
<dbReference type="InterPro" id="IPR050317">
    <property type="entry name" value="Plant_Fungal_Acyltransferase"/>
</dbReference>
<dbReference type="InterPro" id="IPR023213">
    <property type="entry name" value="CAT-like_dom_sf"/>
</dbReference>
<dbReference type="Pfam" id="PF02458">
    <property type="entry name" value="Transferase"/>
    <property type="match status" value="1"/>
</dbReference>
<evidence type="ECO:0000313" key="6">
    <source>
        <dbReference type="Proteomes" id="UP001289374"/>
    </source>
</evidence>
<dbReference type="SUPFAM" id="SSF52777">
    <property type="entry name" value="CoA-dependent acyltransferases"/>
    <property type="match status" value="1"/>
</dbReference>
<protein>
    <submittedName>
        <fullName evidence="5">Spermidine hydroxycinnamoyl transferase</fullName>
    </submittedName>
</protein>
<dbReference type="PANTHER" id="PTHR31642:SF324">
    <property type="entry name" value="SPERMIDINE HYDROXYCINNAMOYL TRANSFERASE"/>
    <property type="match status" value="1"/>
</dbReference>
<gene>
    <name evidence="5" type="ORF">Sango_1971600</name>
</gene>
<name>A0AAE2BNN4_9LAMI</name>
<proteinExistence type="inferred from homology"/>
<dbReference type="PANTHER" id="PTHR31642">
    <property type="entry name" value="TRICHOTHECENE 3-O-ACETYLTRANSFERASE"/>
    <property type="match status" value="1"/>
</dbReference>
<evidence type="ECO:0000256" key="4">
    <source>
        <dbReference type="SAM" id="MobiDB-lite"/>
    </source>
</evidence>
<sequence>MKIKVILNSSCLVQPSEPTFNGCMPLTESDQTGVLAHVPTIYFYRPPQNWLTPKDTIFTTLRTSLRRVLVHFYPLAGRLRWLDGARLELDCNGKGAQLIEAHCEATLNDLGDLTPSPHFHYLIPPINYMVPIEDIPLLCVQLTTFQCGGIALSYTISHAVVDGQSALHFISEWARLARGEPLCTAPFLDRKLLRAGEPPSAQPRFKHAQFDPPPLLLGQSSSESERKKETTITMLKLSKIQVEMLKNEANRTRPCDHKGRAYTRYESIAAHIWRCSCRARRHVHEQPTAMGICVDIRRRMQPPLREKFFGNAIIDVIATSFSGELMTRPLGYAAGRISEAIDSVTSEYVHSAIDFLKNLKDFSRLQDIHALRTNQGPFYGNPNIGVISWMALPLQGLDFGWGREIFMAPGTHDCDGDSLLLPGYEGDGSLVVALCLQAVCMGDFKKFFYEDINETRKNGSVIVGRSEGMN</sequence>
<dbReference type="EMBL" id="JACGWL010000011">
    <property type="protein sequence ID" value="KAK4391938.1"/>
    <property type="molecule type" value="Genomic_DNA"/>
</dbReference>
<dbReference type="AlphaFoldDB" id="A0AAE2BNN4"/>
<evidence type="ECO:0000256" key="1">
    <source>
        <dbReference type="ARBA" id="ARBA00009861"/>
    </source>
</evidence>
<evidence type="ECO:0000313" key="5">
    <source>
        <dbReference type="EMBL" id="KAK4391938.1"/>
    </source>
</evidence>
<evidence type="ECO:0000256" key="2">
    <source>
        <dbReference type="ARBA" id="ARBA00022679"/>
    </source>
</evidence>
<dbReference type="GO" id="GO:0016747">
    <property type="term" value="F:acyltransferase activity, transferring groups other than amino-acyl groups"/>
    <property type="evidence" value="ECO:0007669"/>
    <property type="project" value="TreeGrafter"/>
</dbReference>
<dbReference type="Gene3D" id="3.30.559.10">
    <property type="entry name" value="Chloramphenicol acetyltransferase-like domain"/>
    <property type="match status" value="2"/>
</dbReference>
<comment type="similarity">
    <text evidence="1">Belongs to the plant acyltransferase family.</text>
</comment>
<keyword evidence="2 5" id="KW-0808">Transferase</keyword>
<organism evidence="5 6">
    <name type="scientific">Sesamum angolense</name>
    <dbReference type="NCBI Taxonomy" id="2727404"/>
    <lineage>
        <taxon>Eukaryota</taxon>
        <taxon>Viridiplantae</taxon>
        <taxon>Streptophyta</taxon>
        <taxon>Embryophyta</taxon>
        <taxon>Tracheophyta</taxon>
        <taxon>Spermatophyta</taxon>
        <taxon>Magnoliopsida</taxon>
        <taxon>eudicotyledons</taxon>
        <taxon>Gunneridae</taxon>
        <taxon>Pentapetalae</taxon>
        <taxon>asterids</taxon>
        <taxon>lamiids</taxon>
        <taxon>Lamiales</taxon>
        <taxon>Pedaliaceae</taxon>
        <taxon>Sesamum</taxon>
    </lineage>
</organism>
<evidence type="ECO:0000256" key="3">
    <source>
        <dbReference type="ARBA" id="ARBA00023315"/>
    </source>
</evidence>